<feature type="domain" description="Xylanolytic transcriptional activator regulatory" evidence="5">
    <location>
        <begin position="291"/>
        <end position="358"/>
    </location>
</feature>
<dbReference type="CDD" id="cd12148">
    <property type="entry name" value="fungal_TF_MHR"/>
    <property type="match status" value="1"/>
</dbReference>
<organism evidence="6 7">
    <name type="scientific">Oculimacula yallundae</name>
    <dbReference type="NCBI Taxonomy" id="86028"/>
    <lineage>
        <taxon>Eukaryota</taxon>
        <taxon>Fungi</taxon>
        <taxon>Dikarya</taxon>
        <taxon>Ascomycota</taxon>
        <taxon>Pezizomycotina</taxon>
        <taxon>Leotiomycetes</taxon>
        <taxon>Helotiales</taxon>
        <taxon>Ploettnerulaceae</taxon>
        <taxon>Oculimacula</taxon>
    </lineage>
</organism>
<dbReference type="Proteomes" id="UP001595075">
    <property type="component" value="Unassembled WGS sequence"/>
</dbReference>
<keyword evidence="7" id="KW-1185">Reference proteome</keyword>
<protein>
    <recommendedName>
        <fullName evidence="5">Xylanolytic transcriptional activator regulatory domain-containing protein</fullName>
    </recommendedName>
</protein>
<dbReference type="InterPro" id="IPR007219">
    <property type="entry name" value="XnlR_reg_dom"/>
</dbReference>
<gene>
    <name evidence="6" type="ORF">VTL71DRAFT_12249</name>
</gene>
<evidence type="ECO:0000256" key="1">
    <source>
        <dbReference type="ARBA" id="ARBA00023015"/>
    </source>
</evidence>
<evidence type="ECO:0000313" key="6">
    <source>
        <dbReference type="EMBL" id="KAL2072906.1"/>
    </source>
</evidence>
<evidence type="ECO:0000256" key="3">
    <source>
        <dbReference type="ARBA" id="ARBA00023242"/>
    </source>
</evidence>
<evidence type="ECO:0000313" key="7">
    <source>
        <dbReference type="Proteomes" id="UP001595075"/>
    </source>
</evidence>
<keyword evidence="3" id="KW-0539">Nucleus</keyword>
<name>A0ABR4CU05_9HELO</name>
<keyword evidence="1" id="KW-0805">Transcription regulation</keyword>
<evidence type="ECO:0000256" key="4">
    <source>
        <dbReference type="SAM" id="MobiDB-lite"/>
    </source>
</evidence>
<dbReference type="PANTHER" id="PTHR47840:SF1">
    <property type="entry name" value="ZN(II)2CYS6 TRANSCRIPTION FACTOR (EUROFUNG)"/>
    <property type="match status" value="1"/>
</dbReference>
<dbReference type="EMBL" id="JAZHXI010000004">
    <property type="protein sequence ID" value="KAL2072906.1"/>
    <property type="molecule type" value="Genomic_DNA"/>
</dbReference>
<dbReference type="SMART" id="SM00906">
    <property type="entry name" value="Fungal_trans"/>
    <property type="match status" value="1"/>
</dbReference>
<evidence type="ECO:0000256" key="2">
    <source>
        <dbReference type="ARBA" id="ARBA00023163"/>
    </source>
</evidence>
<proteinExistence type="predicted"/>
<feature type="compositionally biased region" description="Polar residues" evidence="4">
    <location>
        <begin position="155"/>
        <end position="170"/>
    </location>
</feature>
<sequence>MTAPEIAFPFTCCYLLYDTHCYGGYWIEFIFTSGGLKIPWQDAERDSELHRIRKIRCSFVTGSATCSPCLGRGSRCVDQQERMFEPFQEPRLHQVSPKVEQRVQLLRSLRSTGDQSSDIGLPVSGEADRAPLVSFLNTTEQTSHYSPGAEHKSGSETFQELTGSMNTSNPKTASVCETLRSALPTYDIIMSTLSKNGAWWISFRQKCHAIYGAPVESLLAFAARIYTSSNPTELGTLVAAYARSTNHNNHLYALVDSLIISDLTYSATLDGLECLILLAKSYTDIGQPRRAWFVWRKGMTVAQLMGLYHTSAAPAKHQMIWWAIYHGDRFTSLLLGLPYGFNDVYYTDTMEPSLKGAGPPEHQLILQCAIISGKIIDRNIAHNKPSFPKTIDLYHQMEMIAACMPDDWWGIPDEPPALGSELSPLVDRLLQQFFFFHVKLYLHLPFLAKSTASPAYAISGLACMDASRQLLRIFLMLQTKVDGALLFECKTTNFIALMAAVVLLLRIDSTSDLSNARNNHSDRSLIESTWRVFRNEEEEKDCKLASQCKLTLGMLADIPEKHVYEKDSHDKFQEIRIPYFGTIVRKRVKQASGLSVTGAADSHHSDHHPPLVSNPSLLIEDYTWLDEHEIEYIGQDFEFPTSWGLVGTDNLQSENQSSTLGLSMMDIDQDWGIFPDM</sequence>
<feature type="region of interest" description="Disordered" evidence="4">
    <location>
        <begin position="141"/>
        <end position="170"/>
    </location>
</feature>
<dbReference type="PANTHER" id="PTHR47840">
    <property type="entry name" value="ZN(II)2CYS6 TRANSCRIPTION FACTOR (EUROFUNG)-RELATED"/>
    <property type="match status" value="1"/>
</dbReference>
<keyword evidence="2" id="KW-0804">Transcription</keyword>
<accession>A0ABR4CU05</accession>
<evidence type="ECO:0000259" key="5">
    <source>
        <dbReference type="SMART" id="SM00906"/>
    </source>
</evidence>
<reference evidence="6 7" key="1">
    <citation type="journal article" date="2024" name="Commun. Biol.">
        <title>Comparative genomic analysis of thermophilic fungi reveals convergent evolutionary adaptations and gene losses.</title>
        <authorList>
            <person name="Steindorff A.S."/>
            <person name="Aguilar-Pontes M.V."/>
            <person name="Robinson A.J."/>
            <person name="Andreopoulos B."/>
            <person name="LaButti K."/>
            <person name="Kuo A."/>
            <person name="Mondo S."/>
            <person name="Riley R."/>
            <person name="Otillar R."/>
            <person name="Haridas S."/>
            <person name="Lipzen A."/>
            <person name="Grimwood J."/>
            <person name="Schmutz J."/>
            <person name="Clum A."/>
            <person name="Reid I.D."/>
            <person name="Moisan M.C."/>
            <person name="Butler G."/>
            <person name="Nguyen T.T.M."/>
            <person name="Dewar K."/>
            <person name="Conant G."/>
            <person name="Drula E."/>
            <person name="Henrissat B."/>
            <person name="Hansel C."/>
            <person name="Singer S."/>
            <person name="Hutchinson M.I."/>
            <person name="de Vries R.P."/>
            <person name="Natvig D.O."/>
            <person name="Powell A.J."/>
            <person name="Tsang A."/>
            <person name="Grigoriev I.V."/>
        </authorList>
    </citation>
    <scope>NUCLEOTIDE SEQUENCE [LARGE SCALE GENOMIC DNA]</scope>
    <source>
        <strain evidence="6 7">CBS 494.80</strain>
    </source>
</reference>
<comment type="caution">
    <text evidence="6">The sequence shown here is derived from an EMBL/GenBank/DDBJ whole genome shotgun (WGS) entry which is preliminary data.</text>
</comment>